<dbReference type="NCBIfam" id="TIGR00150">
    <property type="entry name" value="T6A_YjeE"/>
    <property type="match status" value="1"/>
</dbReference>
<dbReference type="GO" id="GO:0005737">
    <property type="term" value="C:cytoplasm"/>
    <property type="evidence" value="ECO:0007669"/>
    <property type="project" value="UniProtKB-SubCell"/>
</dbReference>
<dbReference type="SUPFAM" id="SSF52540">
    <property type="entry name" value="P-loop containing nucleoside triphosphate hydrolases"/>
    <property type="match status" value="1"/>
</dbReference>
<dbReference type="Gene3D" id="3.40.50.300">
    <property type="entry name" value="P-loop containing nucleotide triphosphate hydrolases"/>
    <property type="match status" value="1"/>
</dbReference>
<evidence type="ECO:0000256" key="5">
    <source>
        <dbReference type="ARBA" id="ARBA00022694"/>
    </source>
</evidence>
<dbReference type="GO" id="GO:0002949">
    <property type="term" value="P:tRNA threonylcarbamoyladenosine modification"/>
    <property type="evidence" value="ECO:0007669"/>
    <property type="project" value="InterPro"/>
</dbReference>
<evidence type="ECO:0000256" key="2">
    <source>
        <dbReference type="ARBA" id="ARBA00007599"/>
    </source>
</evidence>
<sequence>MEFELLMTNESDTKLLAKKLGEKLQAGDVLLLEGDLGAGKTTFTKGIGEGLLIPQMIKSPTFTIIREYKKGRLPLYHMDVYRLEDASADDLGLEEYFYGSGVSVVEWAQFVKEDLPSEYLEIRLFHMDENTRKMVVKPVGKRYEQLAMEVFEK</sequence>
<dbReference type="Proteomes" id="UP000523362">
    <property type="component" value="Unassembled WGS sequence"/>
</dbReference>
<keyword evidence="9" id="KW-0460">Magnesium</keyword>
<evidence type="ECO:0000256" key="8">
    <source>
        <dbReference type="ARBA" id="ARBA00022840"/>
    </source>
</evidence>
<dbReference type="FunFam" id="3.40.50.300:FF:000777">
    <property type="entry name" value="tRNA (N6-adenosine(37)-N6)-threonylcarbamoyltransferase complex ATPase TsaE"/>
    <property type="match status" value="1"/>
</dbReference>
<evidence type="ECO:0000313" key="11">
    <source>
        <dbReference type="EMBL" id="MBC1485567.1"/>
    </source>
</evidence>
<dbReference type="Pfam" id="PF02367">
    <property type="entry name" value="TsaE"/>
    <property type="match status" value="1"/>
</dbReference>
<dbReference type="GO" id="GO:0046872">
    <property type="term" value="F:metal ion binding"/>
    <property type="evidence" value="ECO:0007669"/>
    <property type="project" value="UniProtKB-KW"/>
</dbReference>
<evidence type="ECO:0000256" key="10">
    <source>
        <dbReference type="ARBA" id="ARBA00032441"/>
    </source>
</evidence>
<dbReference type="RefSeq" id="WP_003753243.1">
    <property type="nucleotide sequence ID" value="NZ_CP034772.1"/>
</dbReference>
<evidence type="ECO:0000313" key="12">
    <source>
        <dbReference type="Proteomes" id="UP000523362"/>
    </source>
</evidence>
<dbReference type="InterPro" id="IPR027417">
    <property type="entry name" value="P-loop_NTPase"/>
</dbReference>
<dbReference type="PANTHER" id="PTHR33540:SF2">
    <property type="entry name" value="TRNA THREONYLCARBAMOYLADENOSINE BIOSYNTHESIS PROTEIN TSAE"/>
    <property type="match status" value="1"/>
</dbReference>
<gene>
    <name evidence="11" type="primary">tsaE</name>
    <name evidence="11" type="ORF">HB897_04875</name>
</gene>
<keyword evidence="11" id="KW-0808">Transferase</keyword>
<reference evidence="11 12" key="1">
    <citation type="submission" date="2020-03" db="EMBL/GenBank/DDBJ databases">
        <title>Soil Listeria distribution.</title>
        <authorList>
            <person name="Liao J."/>
            <person name="Wiedmann M."/>
        </authorList>
    </citation>
    <scope>NUCLEOTIDE SEQUENCE [LARGE SCALE GENOMIC DNA]</scope>
    <source>
        <strain evidence="11 12">FSL L7-1560</strain>
    </source>
</reference>
<dbReference type="InterPro" id="IPR003442">
    <property type="entry name" value="T6A_TsaE"/>
</dbReference>
<evidence type="ECO:0000256" key="9">
    <source>
        <dbReference type="ARBA" id="ARBA00022842"/>
    </source>
</evidence>
<dbReference type="AlphaFoldDB" id="A0A7X1C5U9"/>
<comment type="similarity">
    <text evidence="2">Belongs to the TsaE family.</text>
</comment>
<comment type="subcellular location">
    <subcellularLocation>
        <location evidence="1">Cytoplasm</location>
    </subcellularLocation>
</comment>
<evidence type="ECO:0000256" key="6">
    <source>
        <dbReference type="ARBA" id="ARBA00022723"/>
    </source>
</evidence>
<dbReference type="EMBL" id="JAARRG010000002">
    <property type="protein sequence ID" value="MBC1485567.1"/>
    <property type="molecule type" value="Genomic_DNA"/>
</dbReference>
<accession>A0A7X1C5U9</accession>
<dbReference type="PANTHER" id="PTHR33540">
    <property type="entry name" value="TRNA THREONYLCARBAMOYLADENOSINE BIOSYNTHESIS PROTEIN TSAE"/>
    <property type="match status" value="1"/>
</dbReference>
<name>A0A7X1C5U9_LISSE</name>
<organism evidence="11 12">
    <name type="scientific">Listeria seeligeri</name>
    <dbReference type="NCBI Taxonomy" id="1640"/>
    <lineage>
        <taxon>Bacteria</taxon>
        <taxon>Bacillati</taxon>
        <taxon>Bacillota</taxon>
        <taxon>Bacilli</taxon>
        <taxon>Bacillales</taxon>
        <taxon>Listeriaceae</taxon>
        <taxon>Listeria</taxon>
    </lineage>
</organism>
<evidence type="ECO:0000256" key="1">
    <source>
        <dbReference type="ARBA" id="ARBA00004496"/>
    </source>
</evidence>
<keyword evidence="4" id="KW-0963">Cytoplasm</keyword>
<evidence type="ECO:0000256" key="4">
    <source>
        <dbReference type="ARBA" id="ARBA00022490"/>
    </source>
</evidence>
<dbReference type="GO" id="GO:0016740">
    <property type="term" value="F:transferase activity"/>
    <property type="evidence" value="ECO:0007669"/>
    <property type="project" value="UniProtKB-KW"/>
</dbReference>
<comment type="caution">
    <text evidence="11">The sequence shown here is derived from an EMBL/GenBank/DDBJ whole genome shotgun (WGS) entry which is preliminary data.</text>
</comment>
<evidence type="ECO:0000256" key="7">
    <source>
        <dbReference type="ARBA" id="ARBA00022741"/>
    </source>
</evidence>
<keyword evidence="5" id="KW-0819">tRNA processing</keyword>
<evidence type="ECO:0000256" key="3">
    <source>
        <dbReference type="ARBA" id="ARBA00019010"/>
    </source>
</evidence>
<proteinExistence type="inferred from homology"/>
<keyword evidence="6" id="KW-0479">Metal-binding</keyword>
<keyword evidence="7" id="KW-0547">Nucleotide-binding</keyword>
<protein>
    <recommendedName>
        <fullName evidence="3">tRNA threonylcarbamoyladenosine biosynthesis protein TsaE</fullName>
    </recommendedName>
    <alternativeName>
        <fullName evidence="10">t(6)A37 threonylcarbamoyladenosine biosynthesis protein TsaE</fullName>
    </alternativeName>
</protein>
<dbReference type="GO" id="GO:0005524">
    <property type="term" value="F:ATP binding"/>
    <property type="evidence" value="ECO:0007669"/>
    <property type="project" value="UniProtKB-KW"/>
</dbReference>
<keyword evidence="8" id="KW-0067">ATP-binding</keyword>